<feature type="non-terminal residue" evidence="1">
    <location>
        <position position="1"/>
    </location>
</feature>
<evidence type="ECO:0000313" key="1">
    <source>
        <dbReference type="EMBL" id="CEK75886.1"/>
    </source>
</evidence>
<dbReference type="EMBL" id="HACG01029021">
    <property type="protein sequence ID" value="CEK75886.1"/>
    <property type="molecule type" value="Transcribed_RNA"/>
</dbReference>
<sequence length="91" mass="10281">CHHPCLKPFSAIQALGVYPPPSSYVIQLPWIVSPFIVMANVIKWTDLRDSVFHFYHPIHHSFFSCLLPLPSARQPCSGYCSSAEAYKNAFT</sequence>
<name>A0A0B7A7A7_9EUPU</name>
<proteinExistence type="predicted"/>
<dbReference type="AlphaFoldDB" id="A0A0B7A7A7"/>
<gene>
    <name evidence="1" type="primary">ORF97467</name>
</gene>
<protein>
    <submittedName>
        <fullName evidence="1">Uncharacterized protein</fullName>
    </submittedName>
</protein>
<reference evidence="1" key="1">
    <citation type="submission" date="2014-12" db="EMBL/GenBank/DDBJ databases">
        <title>Insight into the proteome of Arion vulgaris.</title>
        <authorList>
            <person name="Aradska J."/>
            <person name="Bulat T."/>
            <person name="Smidak R."/>
            <person name="Sarate P."/>
            <person name="Gangsoo J."/>
            <person name="Sialana F."/>
            <person name="Bilban M."/>
            <person name="Lubec G."/>
        </authorList>
    </citation>
    <scope>NUCLEOTIDE SEQUENCE</scope>
    <source>
        <tissue evidence="1">Skin</tissue>
    </source>
</reference>
<accession>A0A0B7A7A7</accession>
<organism evidence="1">
    <name type="scientific">Arion vulgaris</name>
    <dbReference type="NCBI Taxonomy" id="1028688"/>
    <lineage>
        <taxon>Eukaryota</taxon>
        <taxon>Metazoa</taxon>
        <taxon>Spiralia</taxon>
        <taxon>Lophotrochozoa</taxon>
        <taxon>Mollusca</taxon>
        <taxon>Gastropoda</taxon>
        <taxon>Heterobranchia</taxon>
        <taxon>Euthyneura</taxon>
        <taxon>Panpulmonata</taxon>
        <taxon>Eupulmonata</taxon>
        <taxon>Stylommatophora</taxon>
        <taxon>Helicina</taxon>
        <taxon>Arionoidea</taxon>
        <taxon>Arionidae</taxon>
        <taxon>Arion</taxon>
    </lineage>
</organism>